<dbReference type="SUPFAM" id="SSF51735">
    <property type="entry name" value="NAD(P)-binding Rossmann-fold domains"/>
    <property type="match status" value="1"/>
</dbReference>
<dbReference type="InterPro" id="IPR013708">
    <property type="entry name" value="Shikimate_DH-bd_N"/>
</dbReference>
<dbReference type="GO" id="GO:0009423">
    <property type="term" value="P:chorismate biosynthetic process"/>
    <property type="evidence" value="ECO:0007669"/>
    <property type="project" value="TreeGrafter"/>
</dbReference>
<evidence type="ECO:0000256" key="2">
    <source>
        <dbReference type="ARBA" id="ARBA00023002"/>
    </source>
</evidence>
<dbReference type="PANTHER" id="PTHR21089:SF1">
    <property type="entry name" value="BIFUNCTIONAL 3-DEHYDROQUINATE DEHYDRATASE_SHIKIMATE DEHYDROGENASE, CHLOROPLASTIC"/>
    <property type="match status" value="1"/>
</dbReference>
<dbReference type="PANTHER" id="PTHR21089">
    <property type="entry name" value="SHIKIMATE DEHYDROGENASE"/>
    <property type="match status" value="1"/>
</dbReference>
<comment type="pathway">
    <text evidence="1">Metabolic intermediate biosynthesis; chorismate biosynthesis; chorismate from D-erythrose 4-phosphate and phosphoenolpyruvate: step 4/7.</text>
</comment>
<dbReference type="AlphaFoldDB" id="A0A2S5A9F3"/>
<dbReference type="EMBL" id="PQVF01000001">
    <property type="protein sequence ID" value="POY39144.1"/>
    <property type="molecule type" value="Genomic_DNA"/>
</dbReference>
<organism evidence="5 6">
    <name type="scientific">Solitalea longa</name>
    <dbReference type="NCBI Taxonomy" id="2079460"/>
    <lineage>
        <taxon>Bacteria</taxon>
        <taxon>Pseudomonadati</taxon>
        <taxon>Bacteroidota</taxon>
        <taxon>Sphingobacteriia</taxon>
        <taxon>Sphingobacteriales</taxon>
        <taxon>Sphingobacteriaceae</taxon>
        <taxon>Solitalea</taxon>
    </lineage>
</organism>
<protein>
    <submittedName>
        <fullName evidence="5">Shikimate dehydrogenase</fullName>
        <ecNumber evidence="5">1.1.1.25</ecNumber>
    </submittedName>
</protein>
<dbReference type="InterPro" id="IPR046346">
    <property type="entry name" value="Aminoacid_DH-like_N_sf"/>
</dbReference>
<sequence length="247" mass="27652">MKKFGLIGFPLSHSFSKKYFTEKFKTLGLSDHQYDLYPIETADKLLEIVNNDQELIGINVTIPHKIEVMQFLNRLDDSAKGVGAVNVIKIERNVDQAVLTGYNSDVYGFRESLRPLLKSNHKKALILGTGGASKAVEFALKELGIDCRFVSRIGSDQKLAYSALTKEIMAQYTVIVNCSPVGTYPNVDACPELPYEYLTADHLLFDLVYNPEVTLFLQKGLDTGASIKNGLEMLHLQAEKAWSIWNE</sequence>
<dbReference type="GO" id="GO:0005829">
    <property type="term" value="C:cytosol"/>
    <property type="evidence" value="ECO:0007669"/>
    <property type="project" value="TreeGrafter"/>
</dbReference>
<reference evidence="5 6" key="1">
    <citation type="submission" date="2018-01" db="EMBL/GenBank/DDBJ databases">
        <authorList>
            <person name="Gaut B.S."/>
            <person name="Morton B.R."/>
            <person name="Clegg M.T."/>
            <person name="Duvall M.R."/>
        </authorList>
    </citation>
    <scope>NUCLEOTIDE SEQUENCE [LARGE SCALE GENOMIC DNA]</scope>
    <source>
        <strain evidence="5 6">HR-AV</strain>
    </source>
</reference>
<name>A0A2S5A9F3_9SPHI</name>
<feature type="domain" description="Shikimate dehydrogenase substrate binding N-terminal" evidence="4">
    <location>
        <begin position="6"/>
        <end position="88"/>
    </location>
</feature>
<keyword evidence="3" id="KW-0028">Amino-acid biosynthesis</keyword>
<evidence type="ECO:0000256" key="3">
    <source>
        <dbReference type="ARBA" id="ARBA00023141"/>
    </source>
</evidence>
<accession>A0A2S5A9F3</accession>
<gene>
    <name evidence="5" type="primary">aroE</name>
    <name evidence="5" type="ORF">C3K47_01205</name>
</gene>
<dbReference type="OrthoDB" id="9792692at2"/>
<comment type="caution">
    <text evidence="5">The sequence shown here is derived from an EMBL/GenBank/DDBJ whole genome shotgun (WGS) entry which is preliminary data.</text>
</comment>
<dbReference type="GO" id="GO:0004764">
    <property type="term" value="F:shikimate 3-dehydrogenase (NADP+) activity"/>
    <property type="evidence" value="ECO:0007669"/>
    <property type="project" value="UniProtKB-EC"/>
</dbReference>
<evidence type="ECO:0000313" key="6">
    <source>
        <dbReference type="Proteomes" id="UP000236893"/>
    </source>
</evidence>
<dbReference type="GO" id="GO:0019632">
    <property type="term" value="P:shikimate metabolic process"/>
    <property type="evidence" value="ECO:0007669"/>
    <property type="project" value="TreeGrafter"/>
</dbReference>
<dbReference type="EC" id="1.1.1.25" evidence="5"/>
<evidence type="ECO:0000313" key="5">
    <source>
        <dbReference type="EMBL" id="POY39144.1"/>
    </source>
</evidence>
<dbReference type="GO" id="GO:0009073">
    <property type="term" value="P:aromatic amino acid family biosynthetic process"/>
    <property type="evidence" value="ECO:0007669"/>
    <property type="project" value="UniProtKB-KW"/>
</dbReference>
<dbReference type="InterPro" id="IPR022893">
    <property type="entry name" value="Shikimate_DH_fam"/>
</dbReference>
<dbReference type="Pfam" id="PF08501">
    <property type="entry name" value="Shikimate_dh_N"/>
    <property type="match status" value="1"/>
</dbReference>
<dbReference type="SUPFAM" id="SSF53223">
    <property type="entry name" value="Aminoacid dehydrogenase-like, N-terminal domain"/>
    <property type="match status" value="1"/>
</dbReference>
<dbReference type="Proteomes" id="UP000236893">
    <property type="component" value="Unassembled WGS sequence"/>
</dbReference>
<dbReference type="Gene3D" id="3.40.50.10860">
    <property type="entry name" value="Leucine Dehydrogenase, chain A, domain 1"/>
    <property type="match status" value="1"/>
</dbReference>
<dbReference type="InterPro" id="IPR036291">
    <property type="entry name" value="NAD(P)-bd_dom_sf"/>
</dbReference>
<dbReference type="GO" id="GO:0050661">
    <property type="term" value="F:NADP binding"/>
    <property type="evidence" value="ECO:0007669"/>
    <property type="project" value="TreeGrafter"/>
</dbReference>
<dbReference type="RefSeq" id="WP_103787247.1">
    <property type="nucleotide sequence ID" value="NZ_PQVF01000001.1"/>
</dbReference>
<evidence type="ECO:0000259" key="4">
    <source>
        <dbReference type="Pfam" id="PF08501"/>
    </source>
</evidence>
<keyword evidence="3" id="KW-0057">Aromatic amino acid biosynthesis</keyword>
<dbReference type="CDD" id="cd01065">
    <property type="entry name" value="NAD_bind_Shikimate_DH"/>
    <property type="match status" value="1"/>
</dbReference>
<keyword evidence="2 5" id="KW-0560">Oxidoreductase</keyword>
<proteinExistence type="predicted"/>
<evidence type="ECO:0000256" key="1">
    <source>
        <dbReference type="ARBA" id="ARBA00004871"/>
    </source>
</evidence>
<dbReference type="Gene3D" id="3.40.50.720">
    <property type="entry name" value="NAD(P)-binding Rossmann-like Domain"/>
    <property type="match status" value="1"/>
</dbReference>
<keyword evidence="6" id="KW-1185">Reference proteome</keyword>